<dbReference type="Pfam" id="PF02823">
    <property type="entry name" value="ATP-synt_DE_N"/>
    <property type="match status" value="1"/>
</dbReference>
<comment type="similarity">
    <text evidence="3 11">Belongs to the ATPase epsilon chain family.</text>
</comment>
<dbReference type="NCBIfam" id="NF009981">
    <property type="entry name" value="PRK13447.1"/>
    <property type="match status" value="1"/>
</dbReference>
<evidence type="ECO:0000256" key="9">
    <source>
        <dbReference type="ARBA" id="ARBA00030215"/>
    </source>
</evidence>
<comment type="function">
    <text evidence="1 11">Produces ATP from ADP in the presence of a proton gradient across the membrane.</text>
</comment>
<evidence type="ECO:0000256" key="8">
    <source>
        <dbReference type="ARBA" id="ARBA00023196"/>
    </source>
</evidence>
<dbReference type="InterPro" id="IPR020546">
    <property type="entry name" value="ATP_synth_F1_dsu/esu_N"/>
</dbReference>
<keyword evidence="5 11" id="KW-0813">Transport</keyword>
<keyword evidence="6 11" id="KW-0406">Ion transport</keyword>
<dbReference type="RefSeq" id="WP_377816620.1">
    <property type="nucleotide sequence ID" value="NZ_JBHRSJ010000035.1"/>
</dbReference>
<organism evidence="13 14">
    <name type="scientific">Azotobacter bryophylli</name>
    <dbReference type="NCBI Taxonomy" id="1986537"/>
    <lineage>
        <taxon>Bacteria</taxon>
        <taxon>Pseudomonadati</taxon>
        <taxon>Pseudomonadota</taxon>
        <taxon>Gammaproteobacteria</taxon>
        <taxon>Pseudomonadales</taxon>
        <taxon>Pseudomonadaceae</taxon>
        <taxon>Azotobacter</taxon>
    </lineage>
</organism>
<keyword evidence="14" id="KW-1185">Reference proteome</keyword>
<evidence type="ECO:0000256" key="11">
    <source>
        <dbReference type="HAMAP-Rule" id="MF_00530"/>
    </source>
</evidence>
<comment type="subunit">
    <text evidence="11">F-type ATPases have 2 components, CF(1) - the catalytic core - and CF(0) - the membrane proton channel. CF(1) has five subunits: alpha(3), beta(3), gamma(1), delta(1), epsilon(1). CF(0) has three main subunits: a, b and c.</text>
</comment>
<evidence type="ECO:0000256" key="7">
    <source>
        <dbReference type="ARBA" id="ARBA00023136"/>
    </source>
</evidence>
<keyword evidence="8 11" id="KW-0139">CF(1)</keyword>
<name>A0ABV7B0E8_9GAMM</name>
<keyword evidence="11" id="KW-0375">Hydrogen ion transport</keyword>
<keyword evidence="11" id="KW-0066">ATP synthesis</keyword>
<evidence type="ECO:0000256" key="1">
    <source>
        <dbReference type="ARBA" id="ARBA00003543"/>
    </source>
</evidence>
<comment type="subcellular location">
    <subcellularLocation>
        <location evidence="11">Cell membrane</location>
        <topology evidence="11">Peripheral membrane protein</topology>
    </subcellularLocation>
    <subcellularLocation>
        <location evidence="2">Endomembrane system</location>
        <topology evidence="2">Peripheral membrane protein</topology>
    </subcellularLocation>
</comment>
<dbReference type="HAMAP" id="MF_00530">
    <property type="entry name" value="ATP_synth_epsil_bac"/>
    <property type="match status" value="1"/>
</dbReference>
<evidence type="ECO:0000256" key="2">
    <source>
        <dbReference type="ARBA" id="ARBA00004184"/>
    </source>
</evidence>
<dbReference type="InterPro" id="IPR036771">
    <property type="entry name" value="ATPsynth_dsu/esu_N"/>
</dbReference>
<keyword evidence="11" id="KW-1003">Cell membrane</keyword>
<evidence type="ECO:0000313" key="13">
    <source>
        <dbReference type="EMBL" id="MFC2974426.1"/>
    </source>
</evidence>
<dbReference type="InterPro" id="IPR001469">
    <property type="entry name" value="ATP_synth_F1_dsu/esu"/>
</dbReference>
<evidence type="ECO:0000256" key="6">
    <source>
        <dbReference type="ARBA" id="ARBA00023065"/>
    </source>
</evidence>
<dbReference type="NCBIfam" id="TIGR03166">
    <property type="entry name" value="alt_F1F0_F1_eps"/>
    <property type="match status" value="1"/>
</dbReference>
<dbReference type="Proteomes" id="UP001595457">
    <property type="component" value="Unassembled WGS sequence"/>
</dbReference>
<evidence type="ECO:0000259" key="12">
    <source>
        <dbReference type="Pfam" id="PF02823"/>
    </source>
</evidence>
<proteinExistence type="inferred from homology"/>
<dbReference type="CDD" id="cd12152">
    <property type="entry name" value="F1-ATPase_delta"/>
    <property type="match status" value="1"/>
</dbReference>
<feature type="domain" description="ATP synthase F1 complex delta/epsilon subunit N-terminal" evidence="12">
    <location>
        <begin position="5"/>
        <end position="83"/>
    </location>
</feature>
<comment type="caution">
    <text evidence="13">The sequence shown here is derived from an EMBL/GenBank/DDBJ whole genome shotgun (WGS) entry which is preliminary data.</text>
</comment>
<evidence type="ECO:0000256" key="10">
    <source>
        <dbReference type="ARBA" id="ARBA00031795"/>
    </source>
</evidence>
<dbReference type="InterPro" id="IPR024037">
    <property type="entry name" value="Alt_ATP_synth_F1_esu"/>
</dbReference>
<evidence type="ECO:0000313" key="14">
    <source>
        <dbReference type="Proteomes" id="UP001595457"/>
    </source>
</evidence>
<evidence type="ECO:0000256" key="4">
    <source>
        <dbReference type="ARBA" id="ARBA00014480"/>
    </source>
</evidence>
<sequence length="145" mass="15962">MSAPLHLLIATPQQILVDCADVVSLRGEDASGGFGLLPGHVDYLTVLEPTVLRWRRASGERGYCAVRGGVLSLSGGELRIACREGIVGERLDELAARVQEAREAQRDSARRARVEHLRLHTRAVRQLVRYLRAEGETPFNPEGEP</sequence>
<accession>A0ABV7B0E8</accession>
<reference evidence="14" key="1">
    <citation type="journal article" date="2019" name="Int. J. Syst. Evol. Microbiol.">
        <title>The Global Catalogue of Microorganisms (GCM) 10K type strain sequencing project: providing services to taxonomists for standard genome sequencing and annotation.</title>
        <authorList>
            <consortium name="The Broad Institute Genomics Platform"/>
            <consortium name="The Broad Institute Genome Sequencing Center for Infectious Disease"/>
            <person name="Wu L."/>
            <person name="Ma J."/>
        </authorList>
    </citation>
    <scope>NUCLEOTIDE SEQUENCE [LARGE SCALE GENOMIC DNA]</scope>
    <source>
        <strain evidence="14">KCTC 62195</strain>
    </source>
</reference>
<evidence type="ECO:0000256" key="5">
    <source>
        <dbReference type="ARBA" id="ARBA00022448"/>
    </source>
</evidence>
<keyword evidence="7 11" id="KW-0472">Membrane</keyword>
<dbReference type="Gene3D" id="2.60.15.10">
    <property type="entry name" value="F0F1 ATP synthase delta/epsilon subunit, N-terminal"/>
    <property type="match status" value="1"/>
</dbReference>
<protein>
    <recommendedName>
        <fullName evidence="4 11">ATP synthase epsilon chain</fullName>
    </recommendedName>
    <alternativeName>
        <fullName evidence="10 11">ATP synthase F1 sector epsilon subunit</fullName>
    </alternativeName>
    <alternativeName>
        <fullName evidence="9 11">F-ATPase epsilon subunit</fullName>
    </alternativeName>
</protein>
<dbReference type="EMBL" id="JBHRSJ010000035">
    <property type="protein sequence ID" value="MFC2974426.1"/>
    <property type="molecule type" value="Genomic_DNA"/>
</dbReference>
<dbReference type="SUPFAM" id="SSF51344">
    <property type="entry name" value="Epsilon subunit of F1F0-ATP synthase N-terminal domain"/>
    <property type="match status" value="1"/>
</dbReference>
<evidence type="ECO:0000256" key="3">
    <source>
        <dbReference type="ARBA" id="ARBA00005712"/>
    </source>
</evidence>
<gene>
    <name evidence="11" type="primary">atpC</name>
    <name evidence="13" type="ORF">ACFOJE_19720</name>
</gene>